<name>A0ABY6UVW8_BIOOC</name>
<sequence>MFPTIPAPEERRTKKSRPSPRRLWRLIEEPTFELTATFTPCAVKALTVSTAASDDAPDRVGTTRFFAPLLAIHVSMERPIPPRPPAIR</sequence>
<evidence type="ECO:0000256" key="1">
    <source>
        <dbReference type="SAM" id="MobiDB-lite"/>
    </source>
</evidence>
<keyword evidence="3" id="KW-1185">Reference proteome</keyword>
<organism evidence="2 3">
    <name type="scientific">Bionectria ochroleuca</name>
    <name type="common">Gliocladium roseum</name>
    <dbReference type="NCBI Taxonomy" id="29856"/>
    <lineage>
        <taxon>Eukaryota</taxon>
        <taxon>Fungi</taxon>
        <taxon>Dikarya</taxon>
        <taxon>Ascomycota</taxon>
        <taxon>Pezizomycotina</taxon>
        <taxon>Sordariomycetes</taxon>
        <taxon>Hypocreomycetidae</taxon>
        <taxon>Hypocreales</taxon>
        <taxon>Bionectriaceae</taxon>
        <taxon>Clonostachys</taxon>
    </lineage>
</organism>
<feature type="compositionally biased region" description="Basic residues" evidence="1">
    <location>
        <begin position="13"/>
        <end position="22"/>
    </location>
</feature>
<protein>
    <submittedName>
        <fullName evidence="2">Uncharacterized protein</fullName>
    </submittedName>
</protein>
<feature type="region of interest" description="Disordered" evidence="1">
    <location>
        <begin position="1"/>
        <end position="22"/>
    </location>
</feature>
<accession>A0ABY6UVW8</accession>
<evidence type="ECO:0000313" key="2">
    <source>
        <dbReference type="EMBL" id="VUC35575.1"/>
    </source>
</evidence>
<evidence type="ECO:0000313" key="3">
    <source>
        <dbReference type="Proteomes" id="UP000766486"/>
    </source>
</evidence>
<gene>
    <name evidence="2" type="ORF">CLO192961_LOCUS421979</name>
</gene>
<reference evidence="2 3" key="1">
    <citation type="submission" date="2019-06" db="EMBL/GenBank/DDBJ databases">
        <authorList>
            <person name="Broberg M."/>
        </authorList>
    </citation>
    <scope>NUCLEOTIDE SEQUENCE [LARGE SCALE GENOMIC DNA]</scope>
</reference>
<dbReference type="Proteomes" id="UP000766486">
    <property type="component" value="Unassembled WGS sequence"/>
</dbReference>
<comment type="caution">
    <text evidence="2">The sequence shown here is derived from an EMBL/GenBank/DDBJ whole genome shotgun (WGS) entry which is preliminary data.</text>
</comment>
<proteinExistence type="predicted"/>
<dbReference type="EMBL" id="CABFNS010000915">
    <property type="protein sequence ID" value="VUC35575.1"/>
    <property type="molecule type" value="Genomic_DNA"/>
</dbReference>